<protein>
    <submittedName>
        <fullName evidence="2">HAD-IA family hydrolase</fullName>
    </submittedName>
</protein>
<sequence>MTDHDHLSTPASTPGPGPALPVLGPEGPIRRGPVSRRPAPPLRAVLFDFSGTLFQIAPYSARIRAAVTARELDDATMDEVLTGLEAGLSDPEVVAAQQGRDVSAKAHRHAFTTWYASVPLLAPVAEELYEQLRTPRYWLPYADSGAALFGLRRRGIAVGVVSDVGWDLRPTFAHHGLDGYIGSWTHSYEHDTEKPDPALFLHACEQLGVEPAETLMVGDHPAKDGGAVGAGLRAYVLPSGAAPGAHRGLAAVTRLTDAG</sequence>
<dbReference type="AlphaFoldDB" id="A0A8T4IKP5"/>
<dbReference type="PANTHER" id="PTHR46649">
    <property type="match status" value="1"/>
</dbReference>
<dbReference type="InterPro" id="IPR036412">
    <property type="entry name" value="HAD-like_sf"/>
</dbReference>
<accession>A0A8T4IKP5</accession>
<dbReference type="InterPro" id="IPR006439">
    <property type="entry name" value="HAD-SF_hydro_IA"/>
</dbReference>
<dbReference type="SUPFAM" id="SSF56784">
    <property type="entry name" value="HAD-like"/>
    <property type="match status" value="1"/>
</dbReference>
<reference evidence="2" key="1">
    <citation type="submission" date="2021-04" db="EMBL/GenBank/DDBJ databases">
        <title>Sequencing of actinobacteria type strains.</title>
        <authorList>
            <person name="Nguyen G.-S."/>
            <person name="Wentzel A."/>
        </authorList>
    </citation>
    <scope>NUCLEOTIDE SEQUENCE</scope>
    <source>
        <strain evidence="2">DSM 42095</strain>
    </source>
</reference>
<proteinExistence type="predicted"/>
<dbReference type="PRINTS" id="PR00413">
    <property type="entry name" value="HADHALOGNASE"/>
</dbReference>
<dbReference type="InterPro" id="IPR023214">
    <property type="entry name" value="HAD_sf"/>
</dbReference>
<feature type="region of interest" description="Disordered" evidence="1">
    <location>
        <begin position="1"/>
        <end position="36"/>
    </location>
</feature>
<keyword evidence="3" id="KW-1185">Reference proteome</keyword>
<dbReference type="SFLD" id="SFLDS00003">
    <property type="entry name" value="Haloacid_Dehalogenase"/>
    <property type="match status" value="1"/>
</dbReference>
<dbReference type="PANTHER" id="PTHR46649:SF4">
    <property type="entry name" value="HALOACID DEHALOGENASE-LIKE HYDROLASE (HAD) SUPERFAMILY PROTEIN"/>
    <property type="match status" value="1"/>
</dbReference>
<evidence type="ECO:0000313" key="2">
    <source>
        <dbReference type="EMBL" id="MBR7671990.1"/>
    </source>
</evidence>
<organism evidence="2 3">
    <name type="scientific">Streptomyces daliensis</name>
    <dbReference type="NCBI Taxonomy" id="299421"/>
    <lineage>
        <taxon>Bacteria</taxon>
        <taxon>Bacillati</taxon>
        <taxon>Actinomycetota</taxon>
        <taxon>Actinomycetes</taxon>
        <taxon>Kitasatosporales</taxon>
        <taxon>Streptomycetaceae</taxon>
        <taxon>Streptomyces</taxon>
    </lineage>
</organism>
<evidence type="ECO:0000313" key="3">
    <source>
        <dbReference type="Proteomes" id="UP000675554"/>
    </source>
</evidence>
<name>A0A8T4IKP5_9ACTN</name>
<dbReference type="Gene3D" id="3.40.50.1000">
    <property type="entry name" value="HAD superfamily/HAD-like"/>
    <property type="match status" value="1"/>
</dbReference>
<gene>
    <name evidence="2" type="ORF">KDA82_02835</name>
</gene>
<dbReference type="SFLD" id="SFLDG01129">
    <property type="entry name" value="C1.5:_HAD__Beta-PGM__Phosphata"/>
    <property type="match status" value="1"/>
</dbReference>
<dbReference type="EMBL" id="JAGSMN010000059">
    <property type="protein sequence ID" value="MBR7671990.1"/>
    <property type="molecule type" value="Genomic_DNA"/>
</dbReference>
<dbReference type="NCBIfam" id="TIGR01549">
    <property type="entry name" value="HAD-SF-IA-v1"/>
    <property type="match status" value="1"/>
</dbReference>
<comment type="caution">
    <text evidence="2">The sequence shown here is derived from an EMBL/GenBank/DDBJ whole genome shotgun (WGS) entry which is preliminary data.</text>
</comment>
<keyword evidence="2" id="KW-0378">Hydrolase</keyword>
<dbReference type="Pfam" id="PF00702">
    <property type="entry name" value="Hydrolase"/>
    <property type="match status" value="1"/>
</dbReference>
<dbReference type="GO" id="GO:0016787">
    <property type="term" value="F:hydrolase activity"/>
    <property type="evidence" value="ECO:0007669"/>
    <property type="project" value="UniProtKB-KW"/>
</dbReference>
<dbReference type="Proteomes" id="UP000675554">
    <property type="component" value="Unassembled WGS sequence"/>
</dbReference>
<evidence type="ECO:0000256" key="1">
    <source>
        <dbReference type="SAM" id="MobiDB-lite"/>
    </source>
</evidence>